<evidence type="ECO:0000313" key="2">
    <source>
        <dbReference type="EMBL" id="GAA4735496.1"/>
    </source>
</evidence>
<dbReference type="EMBL" id="BAABKN010000012">
    <property type="protein sequence ID" value="GAA4735496.1"/>
    <property type="molecule type" value="Genomic_DNA"/>
</dbReference>
<evidence type="ECO:0000256" key="1">
    <source>
        <dbReference type="SAM" id="MobiDB-lite"/>
    </source>
</evidence>
<comment type="caution">
    <text evidence="2">The sequence shown here is derived from an EMBL/GenBank/DDBJ whole genome shotgun (WGS) entry which is preliminary data.</text>
</comment>
<gene>
    <name evidence="2" type="ORF">GCM10023350_19150</name>
</gene>
<accession>A0ABP8YNQ7</accession>
<protein>
    <submittedName>
        <fullName evidence="2">Uncharacterized protein</fullName>
    </submittedName>
</protein>
<dbReference type="Proteomes" id="UP001499882">
    <property type="component" value="Unassembled WGS sequence"/>
</dbReference>
<name>A0ABP8YNQ7_9ACTN</name>
<proteinExistence type="predicted"/>
<keyword evidence="3" id="KW-1185">Reference proteome</keyword>
<reference evidence="3" key="1">
    <citation type="journal article" date="2019" name="Int. J. Syst. Evol. Microbiol.">
        <title>The Global Catalogue of Microorganisms (GCM) 10K type strain sequencing project: providing services to taxonomists for standard genome sequencing and annotation.</title>
        <authorList>
            <consortium name="The Broad Institute Genomics Platform"/>
            <consortium name="The Broad Institute Genome Sequencing Center for Infectious Disease"/>
            <person name="Wu L."/>
            <person name="Ma J."/>
        </authorList>
    </citation>
    <scope>NUCLEOTIDE SEQUENCE [LARGE SCALE GENOMIC DNA]</scope>
    <source>
        <strain evidence="3">JCM 18532</strain>
    </source>
</reference>
<sequence length="88" mass="10016">MPQQPSRDVRTRVLVAVRDGAIIQRRSRLQWWTTDVHFRRLSAAERKHLFALLNDGTVRFVNDPTRQGHGRYELASPSDIPPSVGGTP</sequence>
<feature type="region of interest" description="Disordered" evidence="1">
    <location>
        <begin position="67"/>
        <end position="88"/>
    </location>
</feature>
<organism evidence="2 3">
    <name type="scientific">Nocardioides endophyticus</name>
    <dbReference type="NCBI Taxonomy" id="1353775"/>
    <lineage>
        <taxon>Bacteria</taxon>
        <taxon>Bacillati</taxon>
        <taxon>Actinomycetota</taxon>
        <taxon>Actinomycetes</taxon>
        <taxon>Propionibacteriales</taxon>
        <taxon>Nocardioidaceae</taxon>
        <taxon>Nocardioides</taxon>
    </lineage>
</organism>
<evidence type="ECO:0000313" key="3">
    <source>
        <dbReference type="Proteomes" id="UP001499882"/>
    </source>
</evidence>